<dbReference type="PANTHER" id="PTHR22951:SF81">
    <property type="entry name" value="CLATHRIN ASSEMBLY PROTEIN"/>
    <property type="match status" value="1"/>
</dbReference>
<dbReference type="InterPro" id="IPR008942">
    <property type="entry name" value="ENTH_VHS"/>
</dbReference>
<evidence type="ECO:0000256" key="3">
    <source>
        <dbReference type="ARBA" id="ARBA00022777"/>
    </source>
</evidence>
<sequence length="447" mass="49995">MGEVGEDHGNGVVRGWGEIGEGDVGLELVDDGCEDGVGDAIERAPGRVKFHVQVPYLYSLQIPLIPVYVRFIHVPLPPEAARSRSLSVPPTPCFLHRRHSPPSSPCPGVTCPPASAWAKKANWGKPTSVIVYPSPSHTQPEWRWCFRRLQGTNNAAVALKCLIAVHYIILHGSFILQDQLSVYPNSGGRNYLNLSSWVRWFAQHIEQLLCASRVLGFFLGTASDKESREDRASSLSNADLLSEFDSLVALVEGLCKRPEPNGNLLFGEAVELVCYLKRLEQCEEKVLAMMDEARELKLWDTVTLVKDMAEIQVYREEKRMFCISDSPLYIAKCLSKDITTSTIPLGFRLIGVKGSLSSWELSRTFLQTLSAEGVALVLCKFVSFSNSDDSRFDPDCDFAVEVFDAVLEQLVELKEWFEVQILYHLCSGVLFWCSVLVYEKEKGNNNE</sequence>
<dbReference type="GO" id="GO:0005546">
    <property type="term" value="F:phosphatidylinositol-4,5-bisphosphate binding"/>
    <property type="evidence" value="ECO:0007669"/>
    <property type="project" value="TreeGrafter"/>
</dbReference>
<dbReference type="GO" id="GO:0005905">
    <property type="term" value="C:clathrin-coated pit"/>
    <property type="evidence" value="ECO:0007669"/>
    <property type="project" value="TreeGrafter"/>
</dbReference>
<reference evidence="5" key="1">
    <citation type="journal article" date="2015" name="Proc. Natl. Acad. Sci. U.S.A.">
        <title>Genome sequencing of adzuki bean (Vigna angularis) provides insight into high starch and low fat accumulation and domestication.</title>
        <authorList>
            <person name="Yang K."/>
            <person name="Tian Z."/>
            <person name="Chen C."/>
            <person name="Luo L."/>
            <person name="Zhao B."/>
            <person name="Wang Z."/>
            <person name="Yu L."/>
            <person name="Li Y."/>
            <person name="Sun Y."/>
            <person name="Li W."/>
            <person name="Chen Y."/>
            <person name="Li Y."/>
            <person name="Zhang Y."/>
            <person name="Ai D."/>
            <person name="Zhao J."/>
            <person name="Shang C."/>
            <person name="Ma Y."/>
            <person name="Wu B."/>
            <person name="Wang M."/>
            <person name="Gao L."/>
            <person name="Sun D."/>
            <person name="Zhang P."/>
            <person name="Guo F."/>
            <person name="Wang W."/>
            <person name="Li Y."/>
            <person name="Wang J."/>
            <person name="Varshney R.K."/>
            <person name="Wang J."/>
            <person name="Ling H.Q."/>
            <person name="Wan P."/>
        </authorList>
    </citation>
    <scope>NUCLEOTIDE SEQUENCE</scope>
    <source>
        <strain evidence="5">cv. Jingnong 6</strain>
    </source>
</reference>
<dbReference type="GO" id="GO:0000149">
    <property type="term" value="F:SNARE binding"/>
    <property type="evidence" value="ECO:0007669"/>
    <property type="project" value="TreeGrafter"/>
</dbReference>
<dbReference type="Proteomes" id="UP000053144">
    <property type="component" value="Chromosome 2"/>
</dbReference>
<dbReference type="InterPro" id="IPR005522">
    <property type="entry name" value="IPK"/>
</dbReference>
<keyword evidence="2" id="KW-0808">Transferase</keyword>
<accession>A0A0L9TWG4</accession>
<evidence type="ECO:0000256" key="1">
    <source>
        <dbReference type="ARBA" id="ARBA00007374"/>
    </source>
</evidence>
<dbReference type="GO" id="GO:0048268">
    <property type="term" value="P:clathrin coat assembly"/>
    <property type="evidence" value="ECO:0007669"/>
    <property type="project" value="InterPro"/>
</dbReference>
<dbReference type="PANTHER" id="PTHR22951">
    <property type="entry name" value="CLATHRIN ASSEMBLY PROTEIN"/>
    <property type="match status" value="1"/>
</dbReference>
<evidence type="ECO:0000313" key="4">
    <source>
        <dbReference type="EMBL" id="KOM34499.1"/>
    </source>
</evidence>
<dbReference type="GO" id="GO:0030136">
    <property type="term" value="C:clathrin-coated vesicle"/>
    <property type="evidence" value="ECO:0007669"/>
    <property type="project" value="TreeGrafter"/>
</dbReference>
<dbReference type="GO" id="GO:0032958">
    <property type="term" value="P:inositol phosphate biosynthetic process"/>
    <property type="evidence" value="ECO:0007669"/>
    <property type="project" value="InterPro"/>
</dbReference>
<evidence type="ECO:0008006" key="6">
    <source>
        <dbReference type="Google" id="ProtNLM"/>
    </source>
</evidence>
<dbReference type="InterPro" id="IPR045192">
    <property type="entry name" value="AP180-like"/>
</dbReference>
<protein>
    <recommendedName>
        <fullName evidence="6">ENTH domain-containing protein</fullName>
    </recommendedName>
</protein>
<dbReference type="AlphaFoldDB" id="A0A0L9TWG4"/>
<dbReference type="Gene3D" id="1.25.40.90">
    <property type="match status" value="1"/>
</dbReference>
<dbReference type="Gramene" id="KOM34499">
    <property type="protein sequence ID" value="KOM34499"/>
    <property type="gene ID" value="LR48_Vigan02g064900"/>
</dbReference>
<dbReference type="GO" id="GO:0032050">
    <property type="term" value="F:clathrin heavy chain binding"/>
    <property type="evidence" value="ECO:0007669"/>
    <property type="project" value="TreeGrafter"/>
</dbReference>
<gene>
    <name evidence="4" type="ORF">LR48_Vigan02g064900</name>
</gene>
<dbReference type="GO" id="GO:0006900">
    <property type="term" value="P:vesicle budding from membrane"/>
    <property type="evidence" value="ECO:0007669"/>
    <property type="project" value="TreeGrafter"/>
</dbReference>
<dbReference type="GO" id="GO:0005545">
    <property type="term" value="F:1-phosphatidylinositol binding"/>
    <property type="evidence" value="ECO:0007669"/>
    <property type="project" value="TreeGrafter"/>
</dbReference>
<evidence type="ECO:0000256" key="2">
    <source>
        <dbReference type="ARBA" id="ARBA00022679"/>
    </source>
</evidence>
<keyword evidence="3" id="KW-0418">Kinase</keyword>
<evidence type="ECO:0000313" key="5">
    <source>
        <dbReference type="Proteomes" id="UP000053144"/>
    </source>
</evidence>
<dbReference type="SUPFAM" id="SSF48464">
    <property type="entry name" value="ENTH/VHS domain"/>
    <property type="match status" value="1"/>
</dbReference>
<dbReference type="SUPFAM" id="SSF56104">
    <property type="entry name" value="SAICAR synthase-like"/>
    <property type="match status" value="1"/>
</dbReference>
<dbReference type="STRING" id="3914.A0A0L9TWG4"/>
<dbReference type="Pfam" id="PF03770">
    <property type="entry name" value="IPK"/>
    <property type="match status" value="1"/>
</dbReference>
<organism evidence="4 5">
    <name type="scientific">Phaseolus angularis</name>
    <name type="common">Azuki bean</name>
    <name type="synonym">Vigna angularis</name>
    <dbReference type="NCBI Taxonomy" id="3914"/>
    <lineage>
        <taxon>Eukaryota</taxon>
        <taxon>Viridiplantae</taxon>
        <taxon>Streptophyta</taxon>
        <taxon>Embryophyta</taxon>
        <taxon>Tracheophyta</taxon>
        <taxon>Spermatophyta</taxon>
        <taxon>Magnoliopsida</taxon>
        <taxon>eudicotyledons</taxon>
        <taxon>Gunneridae</taxon>
        <taxon>Pentapetalae</taxon>
        <taxon>rosids</taxon>
        <taxon>fabids</taxon>
        <taxon>Fabales</taxon>
        <taxon>Fabaceae</taxon>
        <taxon>Papilionoideae</taxon>
        <taxon>50 kb inversion clade</taxon>
        <taxon>NPAAA clade</taxon>
        <taxon>indigoferoid/millettioid clade</taxon>
        <taxon>Phaseoleae</taxon>
        <taxon>Vigna</taxon>
    </lineage>
</organism>
<dbReference type="GO" id="GO:0016301">
    <property type="term" value="F:kinase activity"/>
    <property type="evidence" value="ECO:0007669"/>
    <property type="project" value="UniProtKB-KW"/>
</dbReference>
<dbReference type="Gene3D" id="3.30.470.160">
    <property type="entry name" value="Inositol polyphosphate kinase"/>
    <property type="match status" value="1"/>
</dbReference>
<dbReference type="GO" id="GO:0072583">
    <property type="term" value="P:clathrin-dependent endocytosis"/>
    <property type="evidence" value="ECO:0007669"/>
    <property type="project" value="InterPro"/>
</dbReference>
<dbReference type="InterPro" id="IPR038286">
    <property type="entry name" value="IPK_sf"/>
</dbReference>
<proteinExistence type="inferred from homology"/>
<dbReference type="EMBL" id="CM003372">
    <property type="protein sequence ID" value="KOM34499.1"/>
    <property type="molecule type" value="Genomic_DNA"/>
</dbReference>
<name>A0A0L9TWG4_PHAAN</name>
<comment type="similarity">
    <text evidence="1">Belongs to the inositol phosphokinase (IPK) family.</text>
</comment>